<protein>
    <submittedName>
        <fullName evidence="2">Uncharacterized protein</fullName>
    </submittedName>
</protein>
<keyword evidence="3" id="KW-1185">Reference proteome</keyword>
<dbReference type="AlphaFoldDB" id="A0AAN9IJ97"/>
<dbReference type="PANTHER" id="PTHR34952:SF4">
    <property type="entry name" value="BRI1-KD INTERACTING PROTEIN"/>
    <property type="match status" value="1"/>
</dbReference>
<feature type="region of interest" description="Disordered" evidence="1">
    <location>
        <begin position="144"/>
        <end position="175"/>
    </location>
</feature>
<dbReference type="EMBL" id="JAYKXN010000006">
    <property type="protein sequence ID" value="KAK7279445.1"/>
    <property type="molecule type" value="Genomic_DNA"/>
</dbReference>
<feature type="compositionally biased region" description="Basic residues" evidence="1">
    <location>
        <begin position="219"/>
        <end position="241"/>
    </location>
</feature>
<dbReference type="PANTHER" id="PTHR34952">
    <property type="entry name" value="OS05G0113500 PROTEIN"/>
    <property type="match status" value="1"/>
</dbReference>
<dbReference type="Proteomes" id="UP001359559">
    <property type="component" value="Unassembled WGS sequence"/>
</dbReference>
<proteinExistence type="predicted"/>
<evidence type="ECO:0000256" key="1">
    <source>
        <dbReference type="SAM" id="MobiDB-lite"/>
    </source>
</evidence>
<feature type="region of interest" description="Disordered" evidence="1">
    <location>
        <begin position="219"/>
        <end position="244"/>
    </location>
</feature>
<name>A0AAN9IJ97_CLITE</name>
<evidence type="ECO:0000313" key="3">
    <source>
        <dbReference type="Proteomes" id="UP001359559"/>
    </source>
</evidence>
<evidence type="ECO:0000313" key="2">
    <source>
        <dbReference type="EMBL" id="KAK7279445.1"/>
    </source>
</evidence>
<comment type="caution">
    <text evidence="2">The sequence shown here is derived from an EMBL/GenBank/DDBJ whole genome shotgun (WGS) entry which is preliminary data.</text>
</comment>
<reference evidence="2 3" key="1">
    <citation type="submission" date="2024-01" db="EMBL/GenBank/DDBJ databases">
        <title>The genomes of 5 underutilized Papilionoideae crops provide insights into root nodulation and disease resistance.</title>
        <authorList>
            <person name="Yuan L."/>
        </authorList>
    </citation>
    <scope>NUCLEOTIDE SEQUENCE [LARGE SCALE GENOMIC DNA]</scope>
    <source>
        <strain evidence="2">LY-2023</strain>
        <tissue evidence="2">Leaf</tissue>
    </source>
</reference>
<accession>A0AAN9IJ97</accession>
<sequence>MLLWSKSGRGFRNFVESRLFFWVLFGVAFKERDRLLFLGVLQFCICERHRLKCVIQLMDTKCPVIVVHDDNFIGKLDTVFSESLQIQDAKKSEQAPKGYNIDNYVVGERNLCGGFDLQETKLEMRCLKTCSTFPCPGMMLHSSCSQSSDEEVDTPSTELLSKKSPDQNRSCSVSLSTPSKLVSAMKGSREKQGGSQVKFSVKWAPDVYDPAPTLLSHTVKNKKQQKSRIKKSEKKRGKKSQKVSYSKGCIGRVKKQYHHWWLESADIVIKASTEFDDLDVISHDSYFGTNYFKRAVHCSVGEAL</sequence>
<gene>
    <name evidence="2" type="ORF">RJT34_24498</name>
</gene>
<organism evidence="2 3">
    <name type="scientific">Clitoria ternatea</name>
    <name type="common">Butterfly pea</name>
    <dbReference type="NCBI Taxonomy" id="43366"/>
    <lineage>
        <taxon>Eukaryota</taxon>
        <taxon>Viridiplantae</taxon>
        <taxon>Streptophyta</taxon>
        <taxon>Embryophyta</taxon>
        <taxon>Tracheophyta</taxon>
        <taxon>Spermatophyta</taxon>
        <taxon>Magnoliopsida</taxon>
        <taxon>eudicotyledons</taxon>
        <taxon>Gunneridae</taxon>
        <taxon>Pentapetalae</taxon>
        <taxon>rosids</taxon>
        <taxon>fabids</taxon>
        <taxon>Fabales</taxon>
        <taxon>Fabaceae</taxon>
        <taxon>Papilionoideae</taxon>
        <taxon>50 kb inversion clade</taxon>
        <taxon>NPAAA clade</taxon>
        <taxon>indigoferoid/millettioid clade</taxon>
        <taxon>Phaseoleae</taxon>
        <taxon>Clitoria</taxon>
    </lineage>
</organism>